<dbReference type="Proteomes" id="UP000027059">
    <property type="component" value="Chromosome"/>
</dbReference>
<dbReference type="KEGG" id="lfp:Y981_08970"/>
<gene>
    <name evidence="1" type="ORF">Y981_08970</name>
</gene>
<sequence>MMNEEMLRLVMETVSEHWGDKGRGTLRILRERFPGVLFVAVPEEDVLEEPVGRAGDVGIHLIRTTDHCVSVVSDSCQAGGVLLAVKE</sequence>
<dbReference type="AlphaFoldDB" id="A0A059Y2Y8"/>
<reference evidence="2" key="1">
    <citation type="submission" date="2014-02" db="EMBL/GenBank/DDBJ databases">
        <title>Complete genome sequence and comparative genomic analysis of the nitrogen-fixing bacterium Leptospirillum ferriphilum YSK.</title>
        <authorList>
            <person name="Guo X."/>
            <person name="Yin H."/>
            <person name="Liang Y."/>
            <person name="Hu Q."/>
            <person name="Ma L."/>
            <person name="Xiao Y."/>
            <person name="Zhang X."/>
            <person name="Qiu G."/>
            <person name="Liu X."/>
        </authorList>
    </citation>
    <scope>NUCLEOTIDE SEQUENCE [LARGE SCALE GENOMIC DNA]</scope>
    <source>
        <strain evidence="2">YSK</strain>
    </source>
</reference>
<name>A0A059Y2Y8_9BACT</name>
<reference evidence="1 2" key="2">
    <citation type="journal article" date="2015" name="Biomed. Res. Int.">
        <title>Effects of Arsenite Resistance on the Growth and Functional Gene Expression of Leptospirillum ferriphilum and Acidithiobacillus thiooxidans in Pure Culture and Coculture.</title>
        <authorList>
            <person name="Jiang H."/>
            <person name="Liang Y."/>
            <person name="Yin H."/>
            <person name="Xiao Y."/>
            <person name="Guo X."/>
            <person name="Xu Y."/>
            <person name="Hu Q."/>
            <person name="Liu H."/>
            <person name="Liu X."/>
        </authorList>
    </citation>
    <scope>NUCLEOTIDE SEQUENCE [LARGE SCALE GENOMIC DNA]</scope>
    <source>
        <strain evidence="1 2">YSK</strain>
    </source>
</reference>
<protein>
    <submittedName>
        <fullName evidence="1">Uncharacterized protein</fullName>
    </submittedName>
</protein>
<proteinExistence type="predicted"/>
<keyword evidence="2" id="KW-1185">Reference proteome</keyword>
<dbReference type="OrthoDB" id="8563875at2"/>
<evidence type="ECO:0000313" key="1">
    <source>
        <dbReference type="EMBL" id="AIA31852.1"/>
    </source>
</evidence>
<accession>A0A059Y2Y8</accession>
<dbReference type="RefSeq" id="WP_038505764.1">
    <property type="nucleotide sequence ID" value="NZ_CP007243.1"/>
</dbReference>
<evidence type="ECO:0000313" key="2">
    <source>
        <dbReference type="Proteomes" id="UP000027059"/>
    </source>
</evidence>
<organism evidence="1 2">
    <name type="scientific">Leptospirillum ferriphilum YSK</name>
    <dbReference type="NCBI Taxonomy" id="1441628"/>
    <lineage>
        <taxon>Bacteria</taxon>
        <taxon>Pseudomonadati</taxon>
        <taxon>Nitrospirota</taxon>
        <taxon>Nitrospiria</taxon>
        <taxon>Nitrospirales</taxon>
        <taxon>Nitrospiraceae</taxon>
        <taxon>Leptospirillum</taxon>
    </lineage>
</organism>
<dbReference type="EMBL" id="CP007243">
    <property type="protein sequence ID" value="AIA31852.1"/>
    <property type="molecule type" value="Genomic_DNA"/>
</dbReference>
<dbReference type="HOGENOM" id="CLU_184991_0_0_0"/>